<dbReference type="Pfam" id="PF00005">
    <property type="entry name" value="ABC_tran"/>
    <property type="match status" value="1"/>
</dbReference>
<dbReference type="InterPro" id="IPR017871">
    <property type="entry name" value="ABC_transporter-like_CS"/>
</dbReference>
<dbReference type="Proteomes" id="UP001056429">
    <property type="component" value="Unassembled WGS sequence"/>
</dbReference>
<dbReference type="PANTHER" id="PTHR42788">
    <property type="entry name" value="TAURINE IMPORT ATP-BINDING PROTEIN-RELATED"/>
    <property type="match status" value="1"/>
</dbReference>
<dbReference type="AlphaFoldDB" id="A0A9J6P896"/>
<evidence type="ECO:0000313" key="5">
    <source>
        <dbReference type="EMBL" id="MCM1991664.1"/>
    </source>
</evidence>
<keyword evidence="1" id="KW-0813">Transport</keyword>
<dbReference type="EMBL" id="JAGSOJ010000004">
    <property type="protein sequence ID" value="MCM1991664.1"/>
    <property type="molecule type" value="Genomic_DNA"/>
</dbReference>
<dbReference type="InterPro" id="IPR003439">
    <property type="entry name" value="ABC_transporter-like_ATP-bd"/>
</dbReference>
<dbReference type="CDD" id="cd03293">
    <property type="entry name" value="ABC_NrtD_SsuB_transporters"/>
    <property type="match status" value="1"/>
</dbReference>
<protein>
    <submittedName>
        <fullName evidence="5">ABC transporter ATP-binding protein</fullName>
    </submittedName>
</protein>
<evidence type="ECO:0000256" key="2">
    <source>
        <dbReference type="ARBA" id="ARBA00022741"/>
    </source>
</evidence>
<dbReference type="RefSeq" id="WP_250860807.1">
    <property type="nucleotide sequence ID" value="NZ_JAGSOJ010000004.1"/>
</dbReference>
<keyword evidence="6" id="KW-1185">Reference proteome</keyword>
<dbReference type="PANTHER" id="PTHR42788:SF13">
    <property type="entry name" value="ALIPHATIC SULFONATES IMPORT ATP-BINDING PROTEIN SSUB"/>
    <property type="match status" value="1"/>
</dbReference>
<evidence type="ECO:0000256" key="3">
    <source>
        <dbReference type="ARBA" id="ARBA00022840"/>
    </source>
</evidence>
<evidence type="ECO:0000313" key="6">
    <source>
        <dbReference type="Proteomes" id="UP001056429"/>
    </source>
</evidence>
<dbReference type="InterPro" id="IPR027417">
    <property type="entry name" value="P-loop_NTPase"/>
</dbReference>
<dbReference type="PROSITE" id="PS50893">
    <property type="entry name" value="ABC_TRANSPORTER_2"/>
    <property type="match status" value="1"/>
</dbReference>
<dbReference type="InterPro" id="IPR003593">
    <property type="entry name" value="AAA+_ATPase"/>
</dbReference>
<keyword evidence="3 5" id="KW-0067">ATP-binding</keyword>
<dbReference type="GO" id="GO:0016887">
    <property type="term" value="F:ATP hydrolysis activity"/>
    <property type="evidence" value="ECO:0007669"/>
    <property type="project" value="InterPro"/>
</dbReference>
<comment type="caution">
    <text evidence="5">The sequence shown here is derived from an EMBL/GenBank/DDBJ whole genome shotgun (WGS) entry which is preliminary data.</text>
</comment>
<evidence type="ECO:0000256" key="1">
    <source>
        <dbReference type="ARBA" id="ARBA00022448"/>
    </source>
</evidence>
<sequence>MIEVNNLSVSYKNKDKHIKAIETVDLSVEEGEICVVIGASGCGKSTLLKVLAGILKGDEGQVLIDGNEVNPKSHRIGFIPQNYGLVKWKSVEENVFLSAKIKDGKKSIDKDFYRRILKELDIDKLVKRYPTQLSGGQMQRVSIARALLLKPNLLLMDEPFSSLDAMIREEVQELFLQVWKEYKVTTLLVTHDIREAIYLGQKIVVLSSTPGKVVEVIDNPLFGKSNVEFNKEFIDMNIRLKNTLKGERIG</sequence>
<name>A0A9J6P896_9CLOT</name>
<reference evidence="5" key="1">
    <citation type="journal article" date="2021" name="mSystems">
        <title>Bacteria and Archaea Synergistically Convert Glycine Betaine to Biogenic Methane in the Formosa Cold Seep of the South China Sea.</title>
        <authorList>
            <person name="Li L."/>
            <person name="Zhang W."/>
            <person name="Zhang S."/>
            <person name="Song L."/>
            <person name="Sun Q."/>
            <person name="Zhang H."/>
            <person name="Xiang H."/>
            <person name="Dong X."/>
        </authorList>
    </citation>
    <scope>NUCLEOTIDE SEQUENCE</scope>
    <source>
        <strain evidence="5">ZWT</strain>
    </source>
</reference>
<dbReference type="SMART" id="SM00382">
    <property type="entry name" value="AAA"/>
    <property type="match status" value="1"/>
</dbReference>
<dbReference type="PROSITE" id="PS00211">
    <property type="entry name" value="ABC_TRANSPORTER_1"/>
    <property type="match status" value="1"/>
</dbReference>
<keyword evidence="2" id="KW-0547">Nucleotide-binding</keyword>
<reference evidence="5" key="2">
    <citation type="submission" date="2021-04" db="EMBL/GenBank/DDBJ databases">
        <authorList>
            <person name="Dong X."/>
        </authorList>
    </citation>
    <scope>NUCLEOTIDE SEQUENCE</scope>
    <source>
        <strain evidence="5">ZWT</strain>
    </source>
</reference>
<accession>A0A9J6P896</accession>
<organism evidence="5 6">
    <name type="scientific">Oceanirhabdus seepicola</name>
    <dbReference type="NCBI Taxonomy" id="2828781"/>
    <lineage>
        <taxon>Bacteria</taxon>
        <taxon>Bacillati</taxon>
        <taxon>Bacillota</taxon>
        <taxon>Clostridia</taxon>
        <taxon>Eubacteriales</taxon>
        <taxon>Clostridiaceae</taxon>
        <taxon>Oceanirhabdus</taxon>
    </lineage>
</organism>
<dbReference type="InterPro" id="IPR050166">
    <property type="entry name" value="ABC_transporter_ATP-bind"/>
</dbReference>
<dbReference type="Gene3D" id="3.40.50.300">
    <property type="entry name" value="P-loop containing nucleotide triphosphate hydrolases"/>
    <property type="match status" value="1"/>
</dbReference>
<feature type="domain" description="ABC transporter" evidence="4">
    <location>
        <begin position="2"/>
        <end position="229"/>
    </location>
</feature>
<gene>
    <name evidence="5" type="ORF">KDK92_18155</name>
</gene>
<dbReference type="GO" id="GO:0005524">
    <property type="term" value="F:ATP binding"/>
    <property type="evidence" value="ECO:0007669"/>
    <property type="project" value="UniProtKB-KW"/>
</dbReference>
<proteinExistence type="predicted"/>
<evidence type="ECO:0000259" key="4">
    <source>
        <dbReference type="PROSITE" id="PS50893"/>
    </source>
</evidence>
<dbReference type="SUPFAM" id="SSF52540">
    <property type="entry name" value="P-loop containing nucleoside triphosphate hydrolases"/>
    <property type="match status" value="1"/>
</dbReference>